<feature type="compositionally biased region" description="Polar residues" evidence="5">
    <location>
        <begin position="562"/>
        <end position="584"/>
    </location>
</feature>
<evidence type="ECO:0000256" key="4">
    <source>
        <dbReference type="ARBA" id="ARBA00023136"/>
    </source>
</evidence>
<feature type="transmembrane region" description="Helical" evidence="6">
    <location>
        <begin position="512"/>
        <end position="533"/>
    </location>
</feature>
<feature type="compositionally biased region" description="Low complexity" evidence="5">
    <location>
        <begin position="24"/>
        <end position="43"/>
    </location>
</feature>
<dbReference type="GO" id="GO:0016020">
    <property type="term" value="C:membrane"/>
    <property type="evidence" value="ECO:0007669"/>
    <property type="project" value="UniProtKB-SubCell"/>
</dbReference>
<dbReference type="EMBL" id="PYWC01000010">
    <property type="protein sequence ID" value="PWW79093.1"/>
    <property type="molecule type" value="Genomic_DNA"/>
</dbReference>
<evidence type="ECO:0000256" key="1">
    <source>
        <dbReference type="ARBA" id="ARBA00004141"/>
    </source>
</evidence>
<dbReference type="Proteomes" id="UP000246991">
    <property type="component" value="Unassembled WGS sequence"/>
</dbReference>
<reference evidence="7 8" key="1">
    <citation type="submission" date="2018-03" db="EMBL/GenBank/DDBJ databases">
        <title>Genomes of Pezizomycetes fungi and the evolution of truffles.</title>
        <authorList>
            <person name="Murat C."/>
            <person name="Payen T."/>
            <person name="Noel B."/>
            <person name="Kuo A."/>
            <person name="Martin F.M."/>
        </authorList>
    </citation>
    <scope>NUCLEOTIDE SEQUENCE [LARGE SCALE GENOMIC DNA]</scope>
    <source>
        <strain evidence="7">091103-1</strain>
    </source>
</reference>
<keyword evidence="4 6" id="KW-0472">Membrane</keyword>
<comment type="caution">
    <text evidence="7">The sequence shown here is derived from an EMBL/GenBank/DDBJ whole genome shotgun (WGS) entry which is preliminary data.</text>
</comment>
<feature type="region of interest" description="Disordered" evidence="5">
    <location>
        <begin position="552"/>
        <end position="618"/>
    </location>
</feature>
<comment type="subcellular location">
    <subcellularLocation>
        <location evidence="1">Membrane</location>
        <topology evidence="1">Multi-pass membrane protein</topology>
    </subcellularLocation>
</comment>
<evidence type="ECO:0000256" key="6">
    <source>
        <dbReference type="SAM" id="Phobius"/>
    </source>
</evidence>
<evidence type="ECO:0008006" key="9">
    <source>
        <dbReference type="Google" id="ProtNLM"/>
    </source>
</evidence>
<feature type="region of interest" description="Disordered" evidence="5">
    <location>
        <begin position="22"/>
        <end position="43"/>
    </location>
</feature>
<accession>A0A317SX73</accession>
<proteinExistence type="predicted"/>
<feature type="transmembrane region" description="Helical" evidence="6">
    <location>
        <begin position="473"/>
        <end position="491"/>
    </location>
</feature>
<evidence type="ECO:0000256" key="2">
    <source>
        <dbReference type="ARBA" id="ARBA00022692"/>
    </source>
</evidence>
<name>A0A317SX73_9PEZI</name>
<keyword evidence="8" id="KW-1185">Reference proteome</keyword>
<evidence type="ECO:0000256" key="5">
    <source>
        <dbReference type="SAM" id="MobiDB-lite"/>
    </source>
</evidence>
<gene>
    <name evidence="7" type="ORF">C7212DRAFT_360614</name>
</gene>
<dbReference type="Gene3D" id="1.20.58.340">
    <property type="entry name" value="Magnesium transport protein CorA, transmembrane region"/>
    <property type="match status" value="1"/>
</dbReference>
<sequence length="618" mass="68627">MADPENTPPSPLEPRLTLELSPAPVQQLSQESPSSPVPPRESAARFAGWETIGEQNDFYDLRDCLHPGYRLASDKLKSRKEDDVVIFDYSLDPGSRSRVDGNPLFEQGSPPSGHFRSDNDRFFRVSRAQLIGSKEFGQITKEPRLTLSRGPRLGVIDFAQCYDTSRKSSTFQIQLRLGRHIQKEFWHCPDVGVLGLVFHPGNKIQLGAESESIGLLDFKRLGAHVPGGKPGKLGGDKTEIGEVLVHQARYMIFDNSEVIPEDTMAIFRSKEDSAKSKVPLHFLQERIGAFHAMIHMAANNTDLETWILETVHPNDEGAQRKRNRTAVQKLLTSLDTLSADLFAVISMAERQIAILDDLHGVLLASYRTKARNHDERSSLRQNPSHKNVALALTLAENPEQMWQNTSDSIDEVVQKRKSFIKRAERLLENMEIRRKILFGFLKSGHAEAATEAMKLIERTIRESQATLAEQDKALLGFTFITIVFLPLNFFTSYFGMDSIKDSDMLPLSIRDFWLIAGPISTAVILLSLLLITWTRPTMAEFRTLFRKELSQSPKGKTDDIENQGSSVLNSQEQTLNGSTNTSGSLHPLGGGGATPAGGSSIAPSQKSADPDSPSEPMA</sequence>
<evidence type="ECO:0000256" key="3">
    <source>
        <dbReference type="ARBA" id="ARBA00022989"/>
    </source>
</evidence>
<organism evidence="7 8">
    <name type="scientific">Tuber magnatum</name>
    <name type="common">white Piedmont truffle</name>
    <dbReference type="NCBI Taxonomy" id="42249"/>
    <lineage>
        <taxon>Eukaryota</taxon>
        <taxon>Fungi</taxon>
        <taxon>Dikarya</taxon>
        <taxon>Ascomycota</taxon>
        <taxon>Pezizomycotina</taxon>
        <taxon>Pezizomycetes</taxon>
        <taxon>Pezizales</taxon>
        <taxon>Tuberaceae</taxon>
        <taxon>Tuber</taxon>
    </lineage>
</organism>
<evidence type="ECO:0000313" key="7">
    <source>
        <dbReference type="EMBL" id="PWW79093.1"/>
    </source>
</evidence>
<protein>
    <recommendedName>
        <fullName evidence="9">Cora-domain-containing protein</fullName>
    </recommendedName>
</protein>
<keyword evidence="3 6" id="KW-1133">Transmembrane helix</keyword>
<keyword evidence="2 6" id="KW-0812">Transmembrane</keyword>
<dbReference type="STRING" id="42249.A0A317SX73"/>
<evidence type="ECO:0000313" key="8">
    <source>
        <dbReference type="Proteomes" id="UP000246991"/>
    </source>
</evidence>
<dbReference type="OrthoDB" id="341259at2759"/>
<dbReference type="InterPro" id="IPR045863">
    <property type="entry name" value="CorA_TM1_TM2"/>
</dbReference>
<dbReference type="AlphaFoldDB" id="A0A317SX73"/>
<dbReference type="SUPFAM" id="SSF144083">
    <property type="entry name" value="Magnesium transport protein CorA, transmembrane region"/>
    <property type="match status" value="1"/>
</dbReference>